<protein>
    <submittedName>
        <fullName evidence="1">Uncharacterized protein</fullName>
    </submittedName>
</protein>
<reference evidence="1" key="1">
    <citation type="submission" date="2021-06" db="EMBL/GenBank/DDBJ databases">
        <authorList>
            <person name="Hodson N. C."/>
            <person name="Mongue J. A."/>
            <person name="Jaron S. K."/>
        </authorList>
    </citation>
    <scope>NUCLEOTIDE SEQUENCE</scope>
</reference>
<evidence type="ECO:0000313" key="2">
    <source>
        <dbReference type="Proteomes" id="UP000708208"/>
    </source>
</evidence>
<keyword evidence="2" id="KW-1185">Reference proteome</keyword>
<proteinExistence type="predicted"/>
<accession>A0A8J2LJW0</accession>
<dbReference type="Proteomes" id="UP000708208">
    <property type="component" value="Unassembled WGS sequence"/>
</dbReference>
<sequence>KDLKKEVNLEGNTKIQSLHMFCISILL</sequence>
<organism evidence="1 2">
    <name type="scientific">Allacma fusca</name>
    <dbReference type="NCBI Taxonomy" id="39272"/>
    <lineage>
        <taxon>Eukaryota</taxon>
        <taxon>Metazoa</taxon>
        <taxon>Ecdysozoa</taxon>
        <taxon>Arthropoda</taxon>
        <taxon>Hexapoda</taxon>
        <taxon>Collembola</taxon>
        <taxon>Symphypleona</taxon>
        <taxon>Sminthuridae</taxon>
        <taxon>Allacma</taxon>
    </lineage>
</organism>
<evidence type="ECO:0000313" key="1">
    <source>
        <dbReference type="EMBL" id="CAG7832706.1"/>
    </source>
</evidence>
<name>A0A8J2LJW0_9HEXA</name>
<feature type="non-terminal residue" evidence="1">
    <location>
        <position position="1"/>
    </location>
</feature>
<dbReference type="EMBL" id="CAJVCH010566509">
    <property type="protein sequence ID" value="CAG7832706.1"/>
    <property type="molecule type" value="Genomic_DNA"/>
</dbReference>
<comment type="caution">
    <text evidence="1">The sequence shown here is derived from an EMBL/GenBank/DDBJ whole genome shotgun (WGS) entry which is preliminary data.</text>
</comment>
<gene>
    <name evidence="1" type="ORF">AFUS01_LOCUS42379</name>
</gene>
<dbReference type="AlphaFoldDB" id="A0A8J2LJW0"/>